<dbReference type="InterPro" id="IPR037455">
    <property type="entry name" value="LucA/IucC-like"/>
</dbReference>
<reference evidence="4 5" key="1">
    <citation type="submission" date="2019-11" db="EMBL/GenBank/DDBJ databases">
        <title>Type strains purchased from KCTC, JCM and DSMZ.</title>
        <authorList>
            <person name="Lu H."/>
        </authorList>
    </citation>
    <scope>NUCLEOTIDE SEQUENCE [LARGE SCALE GENOMIC DNA]</scope>
    <source>
        <strain evidence="4 5">KCTC 22382</strain>
    </source>
</reference>
<dbReference type="Pfam" id="PF04183">
    <property type="entry name" value="IucA_IucC"/>
    <property type="match status" value="1"/>
</dbReference>
<dbReference type="GO" id="GO:0016881">
    <property type="term" value="F:acid-amino acid ligase activity"/>
    <property type="evidence" value="ECO:0007669"/>
    <property type="project" value="UniProtKB-ARBA"/>
</dbReference>
<gene>
    <name evidence="4" type="ORF">GM676_04000</name>
</gene>
<dbReference type="InterPro" id="IPR007310">
    <property type="entry name" value="Aerobactin_biosyn_IucA/IucC_N"/>
</dbReference>
<dbReference type="PANTHER" id="PTHR34384">
    <property type="entry name" value="L-2,3-DIAMINOPROPANOATE--CITRATE LIGASE"/>
    <property type="match status" value="1"/>
</dbReference>
<feature type="domain" description="Aerobactin siderophore biosynthesis IucA/IucC-like C-terminal" evidence="3">
    <location>
        <begin position="459"/>
        <end position="600"/>
    </location>
</feature>
<keyword evidence="5" id="KW-1185">Reference proteome</keyword>
<protein>
    <submittedName>
        <fullName evidence="4">AcsA protein</fullName>
    </submittedName>
</protein>
<sequence>MTNVDHYRAQAANLVLRDLIDCLLAEHFFDAATTELLSPEQFQARHAGLLPDSDSHALMWRWTISHTPQHCVLVPVVRGVVQPLQCAPDAAAYSLRQTMAQAAPDISPLDPVSFMELLIAHAPDTVIRDNTEGAAMLLEWIRESVQQTAWSQGHRVNTAGLLERSPTDFFQTLEQCASLRDRPFHPVAKPKKGFTQQDYLDYMAEFGNEVPLRWVAVARGDLAAGDGVDDPFHSRPEHFLLSEPQQAALQQEMRRRGIAASHVALPVHPWQLRHILPAMLGAELRDGVCVALDFVNHGFLPTSSVRSLAPAGGGEHYLKLPLGIHSLGASRYLPAIKMINGQRSESLLRQAMRLDSVLEQRVFICDETKWWSYLPQHATLFDEGPRHLSAMVRSYPAALLRDPACRLIPMAALGVHLPPRETHFFDEWLRHRQLAPQAGPVLTLFRELCDSFFDINLRMFRLGMLAEVHGQNAVLVWRDGQMAGLLLRDHDSLRIHVPWLERQGLADPQYRLKPGHANTLYHDTPEDLLFYLQTLAVQVNLRAIIEVVAQRYGIADAQLWAVLRDALAQAIDHIDFPAEARALLQRRLFEEEAWPLKLLLRPMIERAAGPGSMPFGKSLTSNPFRPAA</sequence>
<dbReference type="GO" id="GO:0019290">
    <property type="term" value="P:siderophore biosynthetic process"/>
    <property type="evidence" value="ECO:0007669"/>
    <property type="project" value="InterPro"/>
</dbReference>
<dbReference type="InterPro" id="IPR022770">
    <property type="entry name" value="IucA/IucC-like_C"/>
</dbReference>
<dbReference type="AlphaFoldDB" id="A0A6L6PCF2"/>
<evidence type="ECO:0000313" key="5">
    <source>
        <dbReference type="Proteomes" id="UP000475582"/>
    </source>
</evidence>
<dbReference type="Pfam" id="PF06276">
    <property type="entry name" value="FhuF"/>
    <property type="match status" value="1"/>
</dbReference>
<comment type="pathway">
    <text evidence="1">Siderophore biosynthesis.</text>
</comment>
<dbReference type="EMBL" id="WNKY01000002">
    <property type="protein sequence ID" value="MTV36748.1"/>
    <property type="molecule type" value="Genomic_DNA"/>
</dbReference>
<feature type="domain" description="Aerobactin siderophore biosynthesis IucA/IucC N-terminal" evidence="2">
    <location>
        <begin position="170"/>
        <end position="413"/>
    </location>
</feature>
<evidence type="ECO:0000313" key="4">
    <source>
        <dbReference type="EMBL" id="MTV36748.1"/>
    </source>
</evidence>
<evidence type="ECO:0000259" key="3">
    <source>
        <dbReference type="Pfam" id="PF06276"/>
    </source>
</evidence>
<name>A0A6L6PCF2_9BURK</name>
<organism evidence="4 5">
    <name type="scientific">Duganella radicis</name>
    <dbReference type="NCBI Taxonomy" id="551988"/>
    <lineage>
        <taxon>Bacteria</taxon>
        <taxon>Pseudomonadati</taxon>
        <taxon>Pseudomonadota</taxon>
        <taxon>Betaproteobacteria</taxon>
        <taxon>Burkholderiales</taxon>
        <taxon>Oxalobacteraceae</taxon>
        <taxon>Telluria group</taxon>
        <taxon>Duganella</taxon>
    </lineage>
</organism>
<evidence type="ECO:0000259" key="2">
    <source>
        <dbReference type="Pfam" id="PF04183"/>
    </source>
</evidence>
<dbReference type="RefSeq" id="WP_211923141.1">
    <property type="nucleotide sequence ID" value="NZ_WNKY01000002.1"/>
</dbReference>
<proteinExistence type="predicted"/>
<comment type="caution">
    <text evidence="4">The sequence shown here is derived from an EMBL/GenBank/DDBJ whole genome shotgun (WGS) entry which is preliminary data.</text>
</comment>
<dbReference type="Proteomes" id="UP000475582">
    <property type="component" value="Unassembled WGS sequence"/>
</dbReference>
<dbReference type="PANTHER" id="PTHR34384:SF6">
    <property type="entry name" value="STAPHYLOFERRIN B SYNTHASE"/>
    <property type="match status" value="1"/>
</dbReference>
<dbReference type="Gene3D" id="1.10.510.40">
    <property type="match status" value="1"/>
</dbReference>
<accession>A0A6L6PCF2</accession>
<evidence type="ECO:0000256" key="1">
    <source>
        <dbReference type="ARBA" id="ARBA00004924"/>
    </source>
</evidence>